<dbReference type="Proteomes" id="UP001165121">
    <property type="component" value="Unassembled WGS sequence"/>
</dbReference>
<proteinExistence type="predicted"/>
<dbReference type="EMBL" id="BSXT01001425">
    <property type="protein sequence ID" value="GMF42327.1"/>
    <property type="molecule type" value="Genomic_DNA"/>
</dbReference>
<comment type="caution">
    <text evidence="3">The sequence shown here is derived from an EMBL/GenBank/DDBJ whole genome shotgun (WGS) entry which is preliminary data.</text>
</comment>
<feature type="compositionally biased region" description="Polar residues" evidence="2">
    <location>
        <begin position="53"/>
        <end position="65"/>
    </location>
</feature>
<accession>A0A9W6XNY6</accession>
<reference evidence="3" key="1">
    <citation type="submission" date="2023-04" db="EMBL/GenBank/DDBJ databases">
        <title>Phytophthora fragariaefolia NBRC 109709.</title>
        <authorList>
            <person name="Ichikawa N."/>
            <person name="Sato H."/>
            <person name="Tonouchi N."/>
        </authorList>
    </citation>
    <scope>NUCLEOTIDE SEQUENCE</scope>
    <source>
        <strain evidence="3">NBRC 109709</strain>
    </source>
</reference>
<gene>
    <name evidence="3" type="ORF">Pfra01_001379500</name>
</gene>
<keyword evidence="4" id="KW-1185">Reference proteome</keyword>
<keyword evidence="1" id="KW-0175">Coiled coil</keyword>
<evidence type="ECO:0000256" key="2">
    <source>
        <dbReference type="SAM" id="MobiDB-lite"/>
    </source>
</evidence>
<sequence length="343" mass="39244">MNTCILQPPNNKRLSDDVIGGVALRKHQTERYLIAEAHADGHRQSHGLRGCQQEPTHSDNATAQRPHTEDIKRKWSEFSGANPITDDSLRKLTLLKRHEEVIRDVLTEQDRLRELRRLRQIRYRKKKEEYTNTLDEENKNLRGKISELERRRRSMSSAIPPKQNVWNVAADYFRLFRYGFQSASPSVAKTQTSAQLDFLKRAMTYDVVFNAGRGPEAVARSWKCLSIWFQDVELELEGMVKDVRGSLTATTSTSVTISEGTIRNVFPHLSGESVLVKKLLNQRVVVRGSIRFEWDDAVGRVCGVVALSNLLTPILRLVESLDDVSKVFEQALITPDFQWRSMA</sequence>
<evidence type="ECO:0000256" key="1">
    <source>
        <dbReference type="SAM" id="Coils"/>
    </source>
</evidence>
<dbReference type="AlphaFoldDB" id="A0A9W6XNY6"/>
<organism evidence="3 4">
    <name type="scientific">Phytophthora fragariaefolia</name>
    <dbReference type="NCBI Taxonomy" id="1490495"/>
    <lineage>
        <taxon>Eukaryota</taxon>
        <taxon>Sar</taxon>
        <taxon>Stramenopiles</taxon>
        <taxon>Oomycota</taxon>
        <taxon>Peronosporomycetes</taxon>
        <taxon>Peronosporales</taxon>
        <taxon>Peronosporaceae</taxon>
        <taxon>Phytophthora</taxon>
    </lineage>
</organism>
<evidence type="ECO:0000313" key="4">
    <source>
        <dbReference type="Proteomes" id="UP001165121"/>
    </source>
</evidence>
<feature type="region of interest" description="Disordered" evidence="2">
    <location>
        <begin position="40"/>
        <end position="68"/>
    </location>
</feature>
<name>A0A9W6XNY6_9STRA</name>
<feature type="coiled-coil region" evidence="1">
    <location>
        <begin position="95"/>
        <end position="158"/>
    </location>
</feature>
<protein>
    <submittedName>
        <fullName evidence="3">Unnamed protein product</fullName>
    </submittedName>
</protein>
<evidence type="ECO:0000313" key="3">
    <source>
        <dbReference type="EMBL" id="GMF42327.1"/>
    </source>
</evidence>
<dbReference type="OrthoDB" id="127247at2759"/>